<dbReference type="InterPro" id="IPR011467">
    <property type="entry name" value="DUF1573"/>
</dbReference>
<dbReference type="PANTHER" id="PTHR37833">
    <property type="entry name" value="LIPOPROTEIN-RELATED"/>
    <property type="match status" value="1"/>
</dbReference>
<reference evidence="1 2" key="1">
    <citation type="journal article" date="2013" name="Int. J. Syst. Evol. Microbiol.">
        <title>Kordia antarctica sp. nov., isolated from Antarctic seawater.</title>
        <authorList>
            <person name="Baek K."/>
            <person name="Choi A."/>
            <person name="Kang I."/>
            <person name="Lee K."/>
            <person name="Cho J.C."/>
        </authorList>
    </citation>
    <scope>NUCLEOTIDE SEQUENCE [LARGE SCALE GENOMIC DNA]</scope>
    <source>
        <strain evidence="1 2">IMCC3317</strain>
    </source>
</reference>
<dbReference type="PROSITE" id="PS51257">
    <property type="entry name" value="PROKAR_LIPOPROTEIN"/>
    <property type="match status" value="1"/>
</dbReference>
<organism evidence="1 2">
    <name type="scientific">Kordia antarctica</name>
    <dbReference type="NCBI Taxonomy" id="1218801"/>
    <lineage>
        <taxon>Bacteria</taxon>
        <taxon>Pseudomonadati</taxon>
        <taxon>Bacteroidota</taxon>
        <taxon>Flavobacteriia</taxon>
        <taxon>Flavobacteriales</taxon>
        <taxon>Flavobacteriaceae</taxon>
        <taxon>Kordia</taxon>
    </lineage>
</organism>
<protein>
    <recommendedName>
        <fullName evidence="3">DUF1573 domain-containing protein</fullName>
    </recommendedName>
</protein>
<dbReference type="OrthoDB" id="826619at2"/>
<dbReference type="InterPro" id="IPR013783">
    <property type="entry name" value="Ig-like_fold"/>
</dbReference>
<gene>
    <name evidence="1" type="ORF">IMCC3317_38050</name>
</gene>
<dbReference type="EMBL" id="CP019288">
    <property type="protein sequence ID" value="QHI38412.1"/>
    <property type="molecule type" value="Genomic_DNA"/>
</dbReference>
<sequence>MQKNTFYVLLFFISLISCNEEVKKTETPKESIIAKESEEKSYPLLKFSKKVFDFKTISEGEILKADFKFNNPSKDTLRIEYVNPECTCTTYELSSYTIPPNEDGFITLTYDSDNRVGKNTSYTIVKANTKTKFYKLTLRVTVE</sequence>
<dbReference type="AlphaFoldDB" id="A0A7L4ZP33"/>
<dbReference type="RefSeq" id="WP_160130962.1">
    <property type="nucleotide sequence ID" value="NZ_CP019288.1"/>
</dbReference>
<name>A0A7L4ZP33_9FLAO</name>
<dbReference type="Pfam" id="PF07610">
    <property type="entry name" value="DUF1573"/>
    <property type="match status" value="1"/>
</dbReference>
<dbReference type="Proteomes" id="UP000464657">
    <property type="component" value="Chromosome"/>
</dbReference>
<dbReference type="PANTHER" id="PTHR37833:SF1">
    <property type="entry name" value="SIGNAL PEPTIDE PROTEIN"/>
    <property type="match status" value="1"/>
</dbReference>
<proteinExistence type="predicted"/>
<evidence type="ECO:0000313" key="1">
    <source>
        <dbReference type="EMBL" id="QHI38412.1"/>
    </source>
</evidence>
<evidence type="ECO:0000313" key="2">
    <source>
        <dbReference type="Proteomes" id="UP000464657"/>
    </source>
</evidence>
<dbReference type="Gene3D" id="2.60.40.10">
    <property type="entry name" value="Immunoglobulins"/>
    <property type="match status" value="1"/>
</dbReference>
<dbReference type="KEGG" id="kan:IMCC3317_38050"/>
<keyword evidence="2" id="KW-1185">Reference proteome</keyword>
<accession>A0A7L4ZP33</accession>
<evidence type="ECO:0008006" key="3">
    <source>
        <dbReference type="Google" id="ProtNLM"/>
    </source>
</evidence>